<dbReference type="AlphaFoldDB" id="A0A7C9FZI8"/>
<proteinExistence type="predicted"/>
<dbReference type="EMBL" id="WHLY01000002">
    <property type="protein sequence ID" value="MPR34928.1"/>
    <property type="molecule type" value="Genomic_DNA"/>
</dbReference>
<protein>
    <submittedName>
        <fullName evidence="1">Uncharacterized protein</fullName>
    </submittedName>
</protein>
<organism evidence="1 2">
    <name type="scientific">Salmonirosea aquatica</name>
    <dbReference type="NCBI Taxonomy" id="2654236"/>
    <lineage>
        <taxon>Bacteria</taxon>
        <taxon>Pseudomonadati</taxon>
        <taxon>Bacteroidota</taxon>
        <taxon>Cytophagia</taxon>
        <taxon>Cytophagales</taxon>
        <taxon>Spirosomataceae</taxon>
        <taxon>Salmonirosea</taxon>
    </lineage>
</organism>
<evidence type="ECO:0000313" key="1">
    <source>
        <dbReference type="EMBL" id="MPR34928.1"/>
    </source>
</evidence>
<name>A0A7C9FZI8_9BACT</name>
<accession>A0A7C9FZI8</accession>
<reference evidence="1 2" key="1">
    <citation type="submission" date="2019-10" db="EMBL/GenBank/DDBJ databases">
        <title>Draft Genome Sequence of Cytophagaceae sp. SJW1-29.</title>
        <authorList>
            <person name="Choi A."/>
        </authorList>
    </citation>
    <scope>NUCLEOTIDE SEQUENCE [LARGE SCALE GENOMIC DNA]</scope>
    <source>
        <strain evidence="1 2">SJW1-29</strain>
    </source>
</reference>
<gene>
    <name evidence="1" type="ORF">GBK04_16600</name>
</gene>
<dbReference type="Proteomes" id="UP000479293">
    <property type="component" value="Unassembled WGS sequence"/>
</dbReference>
<evidence type="ECO:0000313" key="2">
    <source>
        <dbReference type="Proteomes" id="UP000479293"/>
    </source>
</evidence>
<comment type="caution">
    <text evidence="1">The sequence shown here is derived from an EMBL/GenBank/DDBJ whole genome shotgun (WGS) entry which is preliminary data.</text>
</comment>
<sequence length="190" mass="21228">MTQSTALLLLTTLLLAGCNTDNRIQQTAALKQEMNAAEIKRVTNPQLIATVDEWGKELVAEARKALEKELGRNPQQATALCQDSQKVPLIAAMDRAYGVKIQLMGPADVKNQSLAPKERELLDAYLYNAENNLPQSDNVQKLNDTLLLYTAPVPLESLICKTCFKDQQVTFAVWRVLFDRKAVIRKMNAK</sequence>
<keyword evidence="2" id="KW-1185">Reference proteome</keyword>